<evidence type="ECO:0000313" key="3">
    <source>
        <dbReference type="Proteomes" id="UP000037035"/>
    </source>
</evidence>
<dbReference type="EMBL" id="LAVV01010918">
    <property type="protein sequence ID" value="KNZ48422.1"/>
    <property type="molecule type" value="Genomic_DNA"/>
</dbReference>
<accession>A0A0L6UJI0</accession>
<sequence length="437" mass="49302">MSKSQIEYPRSPALPLRHSLNRNSYEYYSNSRLMDGPELLMAWKVQFGGDCQDDPPNARRCPLNNHSLNSSPSTLEEPGNGRGHLQSNPLKEGFPGKASISSFDFYLFIFVIIHNDYFPCVAKLTPLSNYDEIAHIACEALCWGSFDVQDQGSFKSQGKISIAQRMKHCKEKLSQPPAVDMQHAPVKLPSKLHLFEYVYYLAQSLCSLHSDTASKLGNSRANFPTKTLECLMSKKGLYFQAPPLEVCFASGTHQAIPGPSKWRVLGQARMRVPSDQNPWDQVTKNISTIKKSKATHHNDNNLNYSANIEKIINENNIQKIEKKTIYELRNCKPLNQFVHSKNIGGKSNDSPLSQTKLHLVFHLKEIIQKTGCKAKKTGIVSFGKNLKLPLGCIKYKKFTIRNQSIINKIVSSLGRIKYNKSTIRNQLIIKKIIPSLI</sequence>
<protein>
    <submittedName>
        <fullName evidence="2">Uncharacterized protein</fullName>
    </submittedName>
</protein>
<dbReference type="Proteomes" id="UP000037035">
    <property type="component" value="Unassembled WGS sequence"/>
</dbReference>
<feature type="compositionally biased region" description="Low complexity" evidence="1">
    <location>
        <begin position="62"/>
        <end position="73"/>
    </location>
</feature>
<evidence type="ECO:0000256" key="1">
    <source>
        <dbReference type="SAM" id="MobiDB-lite"/>
    </source>
</evidence>
<name>A0A0L6UJI0_9BASI</name>
<reference evidence="2 3" key="1">
    <citation type="submission" date="2015-08" db="EMBL/GenBank/DDBJ databases">
        <title>Next Generation Sequencing and Analysis of the Genome of Puccinia sorghi L Schw, the Causal Agent of Maize Common Rust.</title>
        <authorList>
            <person name="Rochi L."/>
            <person name="Burguener G."/>
            <person name="Darino M."/>
            <person name="Turjanski A."/>
            <person name="Kreff E."/>
            <person name="Dieguez M.J."/>
            <person name="Sacco F."/>
        </authorList>
    </citation>
    <scope>NUCLEOTIDE SEQUENCE [LARGE SCALE GENOMIC DNA]</scope>
    <source>
        <strain evidence="2 3">RO10H11247</strain>
    </source>
</reference>
<dbReference type="AlphaFoldDB" id="A0A0L6UJI0"/>
<gene>
    <name evidence="2" type="ORF">VP01_567g1</name>
</gene>
<proteinExistence type="predicted"/>
<organism evidence="2 3">
    <name type="scientific">Puccinia sorghi</name>
    <dbReference type="NCBI Taxonomy" id="27349"/>
    <lineage>
        <taxon>Eukaryota</taxon>
        <taxon>Fungi</taxon>
        <taxon>Dikarya</taxon>
        <taxon>Basidiomycota</taxon>
        <taxon>Pucciniomycotina</taxon>
        <taxon>Pucciniomycetes</taxon>
        <taxon>Pucciniales</taxon>
        <taxon>Pucciniaceae</taxon>
        <taxon>Puccinia</taxon>
    </lineage>
</organism>
<dbReference type="VEuPathDB" id="FungiDB:VP01_567g1"/>
<keyword evidence="3" id="KW-1185">Reference proteome</keyword>
<comment type="caution">
    <text evidence="2">The sequence shown here is derived from an EMBL/GenBank/DDBJ whole genome shotgun (WGS) entry which is preliminary data.</text>
</comment>
<feature type="region of interest" description="Disordered" evidence="1">
    <location>
        <begin position="56"/>
        <end position="90"/>
    </location>
</feature>
<evidence type="ECO:0000313" key="2">
    <source>
        <dbReference type="EMBL" id="KNZ48422.1"/>
    </source>
</evidence>